<evidence type="ECO:0000259" key="5">
    <source>
        <dbReference type="Pfam" id="PF03968"/>
    </source>
</evidence>
<dbReference type="Pfam" id="PF03968">
    <property type="entry name" value="LptD_N"/>
    <property type="match status" value="1"/>
</dbReference>
<comment type="subunit">
    <text evidence="4">Component of the lipopolysaccharide transport and assembly complex.</text>
</comment>
<evidence type="ECO:0000313" key="7">
    <source>
        <dbReference type="Proteomes" id="UP000322981"/>
    </source>
</evidence>
<dbReference type="InterPro" id="IPR052037">
    <property type="entry name" value="LPS_export_LptA"/>
</dbReference>
<dbReference type="OrthoDB" id="9795964at2"/>
<comment type="subcellular location">
    <subcellularLocation>
        <location evidence="4">Periplasm</location>
    </subcellularLocation>
</comment>
<dbReference type="InterPro" id="IPR014340">
    <property type="entry name" value="LptA"/>
</dbReference>
<name>A0A5M8FMZ9_9GAMM</name>
<dbReference type="Proteomes" id="UP000322981">
    <property type="component" value="Unassembled WGS sequence"/>
</dbReference>
<keyword evidence="2" id="KW-0732">Signal</keyword>
<dbReference type="GO" id="GO:0001530">
    <property type="term" value="F:lipopolysaccharide binding"/>
    <property type="evidence" value="ECO:0007669"/>
    <property type="project" value="InterPro"/>
</dbReference>
<dbReference type="PANTHER" id="PTHR36504:SF1">
    <property type="entry name" value="LIPOPOLYSACCHARIDE EXPORT SYSTEM PROTEIN LPTA"/>
    <property type="match status" value="1"/>
</dbReference>
<accession>A0A5M8FMZ9</accession>
<dbReference type="GO" id="GO:0017089">
    <property type="term" value="F:glycolipid transfer activity"/>
    <property type="evidence" value="ECO:0007669"/>
    <property type="project" value="TreeGrafter"/>
</dbReference>
<keyword evidence="7" id="KW-1185">Reference proteome</keyword>
<comment type="function">
    <text evidence="4">Involved in the assembly of lipopolysaccharide (LPS). Required for the translocation of LPS from the inner membrane to the outer membrane. May form a bridge between the inner membrane and the outer membrane, via interactions with LptC and LptD, thereby facilitating LPS transfer across the periplasm.</text>
</comment>
<dbReference type="AlphaFoldDB" id="A0A5M8FMZ9"/>
<keyword evidence="1 4" id="KW-0813">Transport</keyword>
<feature type="domain" description="Organic solvent tolerance-like N-terminal" evidence="5">
    <location>
        <begin position="45"/>
        <end position="156"/>
    </location>
</feature>
<evidence type="ECO:0000256" key="3">
    <source>
        <dbReference type="ARBA" id="ARBA00022764"/>
    </source>
</evidence>
<proteinExistence type="inferred from homology"/>
<dbReference type="InterPro" id="IPR005653">
    <property type="entry name" value="OstA-like_N"/>
</dbReference>
<evidence type="ECO:0000256" key="2">
    <source>
        <dbReference type="ARBA" id="ARBA00022729"/>
    </source>
</evidence>
<dbReference type="GO" id="GO:0030288">
    <property type="term" value="C:outer membrane-bounded periplasmic space"/>
    <property type="evidence" value="ECO:0007669"/>
    <property type="project" value="TreeGrafter"/>
</dbReference>
<dbReference type="Gene3D" id="2.60.450.10">
    <property type="entry name" value="Lipopolysaccharide (LPS) transport protein A like domain"/>
    <property type="match status" value="1"/>
</dbReference>
<comment type="caution">
    <text evidence="6">The sequence shown here is derived from an EMBL/GenBank/DDBJ whole genome shotgun (WGS) entry which is preliminary data.</text>
</comment>
<dbReference type="GO" id="GO:0015920">
    <property type="term" value="P:lipopolysaccharide transport"/>
    <property type="evidence" value="ECO:0007669"/>
    <property type="project" value="UniProtKB-UniRule"/>
</dbReference>
<evidence type="ECO:0000313" key="6">
    <source>
        <dbReference type="EMBL" id="KAA6186109.1"/>
    </source>
</evidence>
<protein>
    <recommendedName>
        <fullName evidence="4">Lipopolysaccharide export system protein LptA</fullName>
    </recommendedName>
</protein>
<dbReference type="HAMAP" id="MF_01914">
    <property type="entry name" value="LPS_assembly_LptA"/>
    <property type="match status" value="1"/>
</dbReference>
<dbReference type="GO" id="GO:0043165">
    <property type="term" value="P:Gram-negative-bacterium-type cell outer membrane assembly"/>
    <property type="evidence" value="ECO:0007669"/>
    <property type="project" value="UniProtKB-UniRule"/>
</dbReference>
<gene>
    <name evidence="4 6" type="primary">lptA</name>
    <name evidence="6" type="ORF">F2Q65_06650</name>
</gene>
<dbReference type="PANTHER" id="PTHR36504">
    <property type="entry name" value="LIPOPOLYSACCHARIDE EXPORT SYSTEM PROTEIN LPTA"/>
    <property type="match status" value="1"/>
</dbReference>
<keyword evidence="3 4" id="KW-0574">Periplasm</keyword>
<organism evidence="6 7">
    <name type="scientific">Thiohalocapsa marina</name>
    <dbReference type="NCBI Taxonomy" id="424902"/>
    <lineage>
        <taxon>Bacteria</taxon>
        <taxon>Pseudomonadati</taxon>
        <taxon>Pseudomonadota</taxon>
        <taxon>Gammaproteobacteria</taxon>
        <taxon>Chromatiales</taxon>
        <taxon>Chromatiaceae</taxon>
        <taxon>Thiohalocapsa</taxon>
    </lineage>
</organism>
<sequence length="179" mass="19983">MHILATLRRPPRPAARRLTGALLLAALTGAAPLAALEGDDEQPLYIEADAAELDEKQSISLYIGNVEVRQGSMHIYADEALVQHKPNRKPQKIIAIGQPARYRQLFDDDPDEVHGRALRMEYETDRDEITLIDEAELTQGADRFASDRIVYNRTTGRVVAGTSAQGSERVRIRIEPDQE</sequence>
<dbReference type="EMBL" id="VWXX01000006">
    <property type="protein sequence ID" value="KAA6186109.1"/>
    <property type="molecule type" value="Genomic_DNA"/>
</dbReference>
<reference evidence="6 7" key="1">
    <citation type="submission" date="2019-09" db="EMBL/GenBank/DDBJ databases">
        <title>Whole-genome sequence of the purple sulfur bacterium Thiohalocapsa marina DSM 19078.</title>
        <authorList>
            <person name="Kyndt J.A."/>
            <person name="Meyer T.E."/>
        </authorList>
    </citation>
    <scope>NUCLEOTIDE SEQUENCE [LARGE SCALE GENOMIC DNA]</scope>
    <source>
        <strain evidence="6 7">DSM 19078</strain>
    </source>
</reference>
<comment type="similarity">
    <text evidence="4">Belongs to the LptA family.</text>
</comment>
<dbReference type="GO" id="GO:0009279">
    <property type="term" value="C:cell outer membrane"/>
    <property type="evidence" value="ECO:0007669"/>
    <property type="project" value="TreeGrafter"/>
</dbReference>
<evidence type="ECO:0000256" key="1">
    <source>
        <dbReference type="ARBA" id="ARBA00022448"/>
    </source>
</evidence>
<evidence type="ECO:0000256" key="4">
    <source>
        <dbReference type="HAMAP-Rule" id="MF_01914"/>
    </source>
</evidence>
<dbReference type="NCBIfam" id="TIGR03002">
    <property type="entry name" value="outer_YhbN_LptA"/>
    <property type="match status" value="1"/>
</dbReference>